<dbReference type="InterPro" id="IPR004373">
    <property type="entry name" value="RF-1"/>
</dbReference>
<dbReference type="Gene3D" id="3.30.70.1660">
    <property type="match status" value="1"/>
</dbReference>
<keyword evidence="6 8" id="KW-0648">Protein biosynthesis</keyword>
<dbReference type="InterPro" id="IPR050057">
    <property type="entry name" value="Prokaryotic/Mito_RF"/>
</dbReference>
<evidence type="ECO:0000256" key="4">
    <source>
        <dbReference type="ARBA" id="ARBA00022481"/>
    </source>
</evidence>
<accession>A0A1W1W3B3</accession>
<comment type="subcellular location">
    <subcellularLocation>
        <location evidence="2 8">Cytoplasm</location>
    </subcellularLocation>
</comment>
<dbReference type="RefSeq" id="WP_084666924.1">
    <property type="nucleotide sequence ID" value="NZ_LT838272.1"/>
</dbReference>
<sequence length="355" mass="40481">MLEKLKELEEKYEELARLMTDPVVLADPQQLQKTAKAYTELEEIVTTFRRYRQVEEELATAREMLGESQDREFIALLKEEMERLEEEKEKLEKRLKILLLPKDPNDEKNIIMEIRAGAGGEEAALFAADLFRMYQRYAENKGWRTEVVDAHPTELGGFKEIVFSIEGRGAYSRLKFESGVHRVQRIPVTESGGRIHTSTATVAVLPEAEEVEVEIKPEDLRIDTFCSSGHGGQSVNTTYSAVRITHLPTGLVVTCQDERSQLKNREKALKVLRARLLDMARAQQHNELAAARRSQVGTGDRSERIRTYNFPQNRVTDHRIGLTLHRLDAVLDGDLDEIIDALVASDQAERLKQLE</sequence>
<feature type="coiled-coil region" evidence="9">
    <location>
        <begin position="51"/>
        <end position="101"/>
    </location>
</feature>
<evidence type="ECO:0000313" key="11">
    <source>
        <dbReference type="EMBL" id="SMC00115.1"/>
    </source>
</evidence>
<dbReference type="FunFam" id="3.30.70.1660:FF:000002">
    <property type="entry name" value="Peptide chain release factor 1"/>
    <property type="match status" value="1"/>
</dbReference>
<dbReference type="InterPro" id="IPR045853">
    <property type="entry name" value="Pep_chain_release_fac_I_sf"/>
</dbReference>
<proteinExistence type="inferred from homology"/>
<name>A0A1W1W3B3_9FIRM</name>
<dbReference type="Gene3D" id="6.10.140.1950">
    <property type="match status" value="1"/>
</dbReference>
<dbReference type="NCBIfam" id="NF001859">
    <property type="entry name" value="PRK00591.1"/>
    <property type="match status" value="1"/>
</dbReference>
<dbReference type="InterPro" id="IPR000352">
    <property type="entry name" value="Pep_chain_release_fac_I"/>
</dbReference>
<keyword evidence="4 8" id="KW-0488">Methylation</keyword>
<evidence type="ECO:0000256" key="8">
    <source>
        <dbReference type="HAMAP-Rule" id="MF_00093"/>
    </source>
</evidence>
<comment type="PTM">
    <text evidence="8">Methylated by PrmC. Methylation increases the termination efficiency of RF1.</text>
</comment>
<dbReference type="InterPro" id="IPR005139">
    <property type="entry name" value="PCRF"/>
</dbReference>
<keyword evidence="12" id="KW-1185">Reference proteome</keyword>
<evidence type="ECO:0000256" key="3">
    <source>
        <dbReference type="ARBA" id="ARBA00010835"/>
    </source>
</evidence>
<dbReference type="PANTHER" id="PTHR43804">
    <property type="entry name" value="LD18447P"/>
    <property type="match status" value="1"/>
</dbReference>
<gene>
    <name evidence="8" type="primary">prfA</name>
    <name evidence="11" type="ORF">SAMN00808754_3290</name>
</gene>
<evidence type="ECO:0000259" key="10">
    <source>
        <dbReference type="SMART" id="SM00937"/>
    </source>
</evidence>
<dbReference type="Pfam" id="PF00472">
    <property type="entry name" value="RF-1"/>
    <property type="match status" value="1"/>
</dbReference>
<evidence type="ECO:0000256" key="6">
    <source>
        <dbReference type="ARBA" id="ARBA00022917"/>
    </source>
</evidence>
<organism evidence="11 12">
    <name type="scientific">Thermanaeromonas toyohensis ToBE</name>
    <dbReference type="NCBI Taxonomy" id="698762"/>
    <lineage>
        <taxon>Bacteria</taxon>
        <taxon>Bacillati</taxon>
        <taxon>Bacillota</taxon>
        <taxon>Clostridia</taxon>
        <taxon>Neomoorellales</taxon>
        <taxon>Neomoorellaceae</taxon>
        <taxon>Thermanaeromonas</taxon>
    </lineage>
</organism>
<dbReference type="HAMAP" id="MF_00093">
    <property type="entry name" value="Rel_fac_1"/>
    <property type="match status" value="1"/>
</dbReference>
<dbReference type="AlphaFoldDB" id="A0A1W1W3B3"/>
<evidence type="ECO:0000313" key="12">
    <source>
        <dbReference type="Proteomes" id="UP000192569"/>
    </source>
</evidence>
<dbReference type="FunFam" id="3.30.70.1660:FF:000004">
    <property type="entry name" value="Peptide chain release factor 1"/>
    <property type="match status" value="1"/>
</dbReference>
<dbReference type="EMBL" id="LT838272">
    <property type="protein sequence ID" value="SMC00115.1"/>
    <property type="molecule type" value="Genomic_DNA"/>
</dbReference>
<dbReference type="SUPFAM" id="SSF75620">
    <property type="entry name" value="Release factor"/>
    <property type="match status" value="1"/>
</dbReference>
<evidence type="ECO:0000256" key="7">
    <source>
        <dbReference type="ARBA" id="ARBA00050039"/>
    </source>
</evidence>
<dbReference type="Gene3D" id="3.30.160.20">
    <property type="match status" value="1"/>
</dbReference>
<dbReference type="Pfam" id="PF03462">
    <property type="entry name" value="PCRF"/>
    <property type="match status" value="1"/>
</dbReference>
<dbReference type="Proteomes" id="UP000192569">
    <property type="component" value="Chromosome I"/>
</dbReference>
<dbReference type="GO" id="GO:0005829">
    <property type="term" value="C:cytosol"/>
    <property type="evidence" value="ECO:0007669"/>
    <property type="project" value="UniProtKB-ARBA"/>
</dbReference>
<evidence type="ECO:0000256" key="2">
    <source>
        <dbReference type="ARBA" id="ARBA00004496"/>
    </source>
</evidence>
<reference evidence="11 12" key="1">
    <citation type="submission" date="2017-04" db="EMBL/GenBank/DDBJ databases">
        <authorList>
            <person name="Afonso C.L."/>
            <person name="Miller P.J."/>
            <person name="Scott M.A."/>
            <person name="Spackman E."/>
            <person name="Goraichik I."/>
            <person name="Dimitrov K.M."/>
            <person name="Suarez D.L."/>
            <person name="Swayne D.E."/>
        </authorList>
    </citation>
    <scope>NUCLEOTIDE SEQUENCE [LARGE SCALE GENOMIC DNA]</scope>
    <source>
        <strain evidence="11 12">ToBE</strain>
    </source>
</reference>
<evidence type="ECO:0000256" key="1">
    <source>
        <dbReference type="ARBA" id="ARBA00002986"/>
    </source>
</evidence>
<dbReference type="PANTHER" id="PTHR43804:SF7">
    <property type="entry name" value="LD18447P"/>
    <property type="match status" value="1"/>
</dbReference>
<dbReference type="NCBIfam" id="TIGR00019">
    <property type="entry name" value="prfA"/>
    <property type="match status" value="1"/>
</dbReference>
<evidence type="ECO:0000256" key="5">
    <source>
        <dbReference type="ARBA" id="ARBA00022490"/>
    </source>
</evidence>
<dbReference type="SMART" id="SM00937">
    <property type="entry name" value="PCRF"/>
    <property type="match status" value="1"/>
</dbReference>
<keyword evidence="5 8" id="KW-0963">Cytoplasm</keyword>
<dbReference type="FunFam" id="3.30.160.20:FF:000004">
    <property type="entry name" value="Peptide chain release factor 1"/>
    <property type="match status" value="1"/>
</dbReference>
<feature type="domain" description="Peptide chain release factor" evidence="10">
    <location>
        <begin position="63"/>
        <end position="177"/>
    </location>
</feature>
<feature type="modified residue" description="N5-methylglutamine" evidence="8">
    <location>
        <position position="233"/>
    </location>
</feature>
<comment type="similarity">
    <text evidence="3 8">Belongs to the prokaryotic/mitochondrial release factor family.</text>
</comment>
<comment type="function">
    <text evidence="1 8">Peptide chain release factor 1 directs the termination of translation in response to the peptide chain termination codons UAG and UAA.</text>
</comment>
<dbReference type="OrthoDB" id="9806673at2"/>
<evidence type="ECO:0000256" key="9">
    <source>
        <dbReference type="SAM" id="Coils"/>
    </source>
</evidence>
<dbReference type="GO" id="GO:0016149">
    <property type="term" value="F:translation release factor activity, codon specific"/>
    <property type="evidence" value="ECO:0007669"/>
    <property type="project" value="UniProtKB-UniRule"/>
</dbReference>
<dbReference type="STRING" id="698762.SAMN00808754_3290"/>
<protein>
    <recommendedName>
        <fullName evidence="7 8">Peptide chain release factor 1</fullName>
        <shortName evidence="8">RF-1</shortName>
    </recommendedName>
</protein>
<keyword evidence="9" id="KW-0175">Coiled coil</keyword>